<evidence type="ECO:0000256" key="1">
    <source>
        <dbReference type="ARBA" id="ARBA00004123"/>
    </source>
</evidence>
<dbReference type="GO" id="GO:0005654">
    <property type="term" value="C:nucleoplasm"/>
    <property type="evidence" value="ECO:0007669"/>
    <property type="project" value="TreeGrafter"/>
</dbReference>
<dbReference type="AlphaFoldDB" id="A0A9Q0CFW9"/>
<organism evidence="4 5">
    <name type="scientific">Rhynchospora breviuscula</name>
    <dbReference type="NCBI Taxonomy" id="2022672"/>
    <lineage>
        <taxon>Eukaryota</taxon>
        <taxon>Viridiplantae</taxon>
        <taxon>Streptophyta</taxon>
        <taxon>Embryophyta</taxon>
        <taxon>Tracheophyta</taxon>
        <taxon>Spermatophyta</taxon>
        <taxon>Magnoliopsida</taxon>
        <taxon>Liliopsida</taxon>
        <taxon>Poales</taxon>
        <taxon>Cyperaceae</taxon>
        <taxon>Cyperoideae</taxon>
        <taxon>Rhynchosporeae</taxon>
        <taxon>Rhynchospora</taxon>
    </lineage>
</organism>
<keyword evidence="2" id="KW-0539">Nucleus</keyword>
<dbReference type="PANTHER" id="PTHR23318">
    <property type="entry name" value="ATP SYNTHASE GAMMA-RELATED"/>
    <property type="match status" value="1"/>
</dbReference>
<protein>
    <recommendedName>
        <fullName evidence="3">Serine/threonine-protein phosphatase 4 regulatory subunit 3-like central domain-containing protein</fullName>
    </recommendedName>
</protein>
<evidence type="ECO:0000313" key="4">
    <source>
        <dbReference type="EMBL" id="KAJ1693115.1"/>
    </source>
</evidence>
<evidence type="ECO:0000256" key="2">
    <source>
        <dbReference type="ARBA" id="ARBA00023242"/>
    </source>
</evidence>
<evidence type="ECO:0000313" key="5">
    <source>
        <dbReference type="Proteomes" id="UP001151287"/>
    </source>
</evidence>
<dbReference type="GO" id="GO:0030289">
    <property type="term" value="C:protein phosphatase 4 complex"/>
    <property type="evidence" value="ECO:0007669"/>
    <property type="project" value="TreeGrafter"/>
</dbReference>
<keyword evidence="5" id="KW-1185">Reference proteome</keyword>
<dbReference type="EMBL" id="JAMQYH010000003">
    <property type="protein sequence ID" value="KAJ1693115.1"/>
    <property type="molecule type" value="Genomic_DNA"/>
</dbReference>
<dbReference type="Pfam" id="PF04802">
    <property type="entry name" value="PP4R3"/>
    <property type="match status" value="1"/>
</dbReference>
<feature type="domain" description="Serine/threonine-protein phosphatase 4 regulatory subunit 3-like central" evidence="3">
    <location>
        <begin position="150"/>
        <end position="332"/>
    </location>
</feature>
<dbReference type="InterPro" id="IPR051137">
    <property type="entry name" value="PP4R3-like"/>
</dbReference>
<dbReference type="OrthoDB" id="27483at2759"/>
<dbReference type="Gene3D" id="2.30.29.30">
    <property type="entry name" value="Pleckstrin-homology domain (PH domain)/Phosphotyrosine-binding domain (PTB)"/>
    <property type="match status" value="1"/>
</dbReference>
<dbReference type="InterPro" id="IPR006887">
    <property type="entry name" value="P4R3-like_central_dom"/>
</dbReference>
<dbReference type="PANTHER" id="PTHR23318:SF0">
    <property type="entry name" value="SERINE_THREONINE-PROTEIN PHOSPHATASE 4 REGULATORY SUBUNIT 3"/>
    <property type="match status" value="1"/>
</dbReference>
<comment type="caution">
    <text evidence="4">The sequence shown here is derived from an EMBL/GenBank/DDBJ whole genome shotgun (WGS) entry which is preliminary data.</text>
</comment>
<reference evidence="4" key="1">
    <citation type="journal article" date="2022" name="Cell">
        <title>Repeat-based holocentromeres influence genome architecture and karyotype evolution.</title>
        <authorList>
            <person name="Hofstatter P.G."/>
            <person name="Thangavel G."/>
            <person name="Lux T."/>
            <person name="Neumann P."/>
            <person name="Vondrak T."/>
            <person name="Novak P."/>
            <person name="Zhang M."/>
            <person name="Costa L."/>
            <person name="Castellani M."/>
            <person name="Scott A."/>
            <person name="Toegelov H."/>
            <person name="Fuchs J."/>
            <person name="Mata-Sucre Y."/>
            <person name="Dias Y."/>
            <person name="Vanzela A.L.L."/>
            <person name="Huettel B."/>
            <person name="Almeida C.C.S."/>
            <person name="Simkova H."/>
            <person name="Souza G."/>
            <person name="Pedrosa-Harand A."/>
            <person name="Macas J."/>
            <person name="Mayer K.F.X."/>
            <person name="Houben A."/>
            <person name="Marques A."/>
        </authorList>
    </citation>
    <scope>NUCLEOTIDE SEQUENCE</scope>
    <source>
        <strain evidence="4">RhyBre1mFocal</strain>
    </source>
</reference>
<name>A0A9Q0CFW9_9POAL</name>
<comment type="subcellular location">
    <subcellularLocation>
        <location evidence="1">Nucleus</location>
    </subcellularLocation>
</comment>
<gene>
    <name evidence="4" type="ORF">LUZ63_009813</name>
</gene>
<dbReference type="GO" id="GO:0072542">
    <property type="term" value="F:protein phosphatase activator activity"/>
    <property type="evidence" value="ECO:0007669"/>
    <property type="project" value="TreeGrafter"/>
</dbReference>
<sequence length="333" mass="38115">MPRARLFMREAGDDDFVEFGVVQVAVDHHEDKGELGLLMVNGRHKNKKKKHVFFPFLPDNNYKRTTDTCIEWRQSTPPADYCYLAAHFLSENSCSYIWAIISCVQREWHANNHEGSVYSRSASCDLMELPPVDLSSLPLLLKMILECNFSDKRRIAKLIAQDTEFFLKLSGLSRTLEDSASIDGLHLIYQLVRGIILLSNHSVFDQMLSDEIVRNTIGALEYNPENPKAENHRISYENDLKKDVIFRKALPVENNAVFTNLHQSYGAFYILDVMLPNLDEVAIASLKLYAHTKSTMVRWFLEDDLCFTQELFAKLKSDCISPGSKVDLVFVLV</sequence>
<dbReference type="Proteomes" id="UP001151287">
    <property type="component" value="Unassembled WGS sequence"/>
</dbReference>
<proteinExistence type="predicted"/>
<evidence type="ECO:0000259" key="3">
    <source>
        <dbReference type="Pfam" id="PF04802"/>
    </source>
</evidence>
<dbReference type="InterPro" id="IPR011993">
    <property type="entry name" value="PH-like_dom_sf"/>
</dbReference>
<accession>A0A9Q0CFW9</accession>